<proteinExistence type="predicted"/>
<dbReference type="RefSeq" id="WP_113949690.1">
    <property type="nucleotide sequence ID" value="NZ_QNQU01000012.1"/>
</dbReference>
<keyword evidence="2" id="KW-1185">Reference proteome</keyword>
<accession>A0A366KY84</accession>
<evidence type="ECO:0008006" key="3">
    <source>
        <dbReference type="Google" id="ProtNLM"/>
    </source>
</evidence>
<protein>
    <recommendedName>
        <fullName evidence="3">PD-(D/E)XK nuclease family protein</fullName>
    </recommendedName>
</protein>
<gene>
    <name evidence="1" type="ORF">DRW42_15245</name>
</gene>
<dbReference type="Pfam" id="PF14281">
    <property type="entry name" value="PDDEXK_4"/>
    <property type="match status" value="1"/>
</dbReference>
<evidence type="ECO:0000313" key="1">
    <source>
        <dbReference type="EMBL" id="RBQ05852.1"/>
    </source>
</evidence>
<evidence type="ECO:0000313" key="2">
    <source>
        <dbReference type="Proteomes" id="UP000252081"/>
    </source>
</evidence>
<name>A0A366KY84_9SPHI</name>
<organism evidence="1 2">
    <name type="scientific">Pedobacter miscanthi</name>
    <dbReference type="NCBI Taxonomy" id="2259170"/>
    <lineage>
        <taxon>Bacteria</taxon>
        <taxon>Pseudomonadati</taxon>
        <taxon>Bacteroidota</taxon>
        <taxon>Sphingobacteriia</taxon>
        <taxon>Sphingobacteriales</taxon>
        <taxon>Sphingobacteriaceae</taxon>
        <taxon>Pedobacter</taxon>
    </lineage>
</organism>
<dbReference type="Proteomes" id="UP000252081">
    <property type="component" value="Unassembled WGS sequence"/>
</dbReference>
<dbReference type="AlphaFoldDB" id="A0A366KY84"/>
<dbReference type="EMBL" id="QNQU01000012">
    <property type="protein sequence ID" value="RBQ05852.1"/>
    <property type="molecule type" value="Genomic_DNA"/>
</dbReference>
<comment type="caution">
    <text evidence="1">The sequence shown here is derived from an EMBL/GenBank/DDBJ whole genome shotgun (WGS) entry which is preliminary data.</text>
</comment>
<sequence>MQILNDWRQVIEQQAKETKSYLQNVKEPARNYDYSSRNRSEIGFNVFTISSDLYYRENFHSDIIKAFLDPNAKHGEGNKFLHAFIHLLNKCNPQRNINLSDFQNARVSREENNIDILISDSNSGKAILIENKIYNAIDQHRQIPRYFEIVSENYIVEAIVYLTLNSSKYLNQSDWTIDEIQRINPVIYFVPSYSLGSTNLFDNWIVPSIIECNNSESLFILRQYGNLIKFLNTNSMDTITLEKFYLTLKESDNLQTSLSVRNMLNDLPEYLAIRIEERYKGKCYPFKNIWRYKNRDTVFEAFELENLYLKMDIWCSERGYKVHFWNSKDENYDIKVNLPFISSLKDFNYEGDNKSNVEKHFSFNQEELLFEFIDNLLLELKEFKTQPVSNLVIEKHD</sequence>
<dbReference type="OrthoDB" id="6346224at2"/>
<dbReference type="InterPro" id="IPR029470">
    <property type="entry name" value="PDDEXK_4"/>
</dbReference>
<reference evidence="1 2" key="1">
    <citation type="submission" date="2018-07" db="EMBL/GenBank/DDBJ databases">
        <title>A draft genome of a endophytic bacteria, a new species of Pedobacter.</title>
        <authorList>
            <person name="Zhang Z.D."/>
            <person name="Chen Z.J."/>
        </authorList>
    </citation>
    <scope>NUCLEOTIDE SEQUENCE [LARGE SCALE GENOMIC DNA]</scope>
    <source>
        <strain evidence="1 2">RS10</strain>
    </source>
</reference>